<dbReference type="PANTHER" id="PTHR30055:SF146">
    <property type="entry name" value="HTH-TYPE TRANSCRIPTIONAL DUAL REGULATOR CECR"/>
    <property type="match status" value="1"/>
</dbReference>
<evidence type="ECO:0000256" key="1">
    <source>
        <dbReference type="ARBA" id="ARBA00023015"/>
    </source>
</evidence>
<evidence type="ECO:0000256" key="3">
    <source>
        <dbReference type="ARBA" id="ARBA00023163"/>
    </source>
</evidence>
<dbReference type="InterPro" id="IPR009057">
    <property type="entry name" value="Homeodomain-like_sf"/>
</dbReference>
<dbReference type="Pfam" id="PF00440">
    <property type="entry name" value="TetR_N"/>
    <property type="match status" value="1"/>
</dbReference>
<reference evidence="7" key="1">
    <citation type="submission" date="2020-06" db="EMBL/GenBank/DDBJ databases">
        <title>Whole Genome Sequence of Bradyrhizobium sp. Strain 66S1MB.</title>
        <authorList>
            <person name="Bromfield E."/>
            <person name="Cloutier S."/>
        </authorList>
    </citation>
    <scope>NUCLEOTIDE SEQUENCE</scope>
    <source>
        <strain evidence="7">66S1MB</strain>
    </source>
</reference>
<accession>A0A974ADV7</accession>
<protein>
    <submittedName>
        <fullName evidence="7">TetR/AcrR family transcriptional regulator</fullName>
    </submittedName>
</protein>
<dbReference type="PANTHER" id="PTHR30055">
    <property type="entry name" value="HTH-TYPE TRANSCRIPTIONAL REGULATOR RUTR"/>
    <property type="match status" value="1"/>
</dbReference>
<evidence type="ECO:0000256" key="5">
    <source>
        <dbReference type="SAM" id="MobiDB-lite"/>
    </source>
</evidence>
<evidence type="ECO:0000259" key="6">
    <source>
        <dbReference type="PROSITE" id="PS50977"/>
    </source>
</evidence>
<dbReference type="GO" id="GO:0000976">
    <property type="term" value="F:transcription cis-regulatory region binding"/>
    <property type="evidence" value="ECO:0007669"/>
    <property type="project" value="TreeGrafter"/>
</dbReference>
<dbReference type="PRINTS" id="PR00455">
    <property type="entry name" value="HTHTETR"/>
</dbReference>
<evidence type="ECO:0000256" key="4">
    <source>
        <dbReference type="PROSITE-ProRule" id="PRU00335"/>
    </source>
</evidence>
<dbReference type="Gene3D" id="1.10.10.60">
    <property type="entry name" value="Homeodomain-like"/>
    <property type="match status" value="1"/>
</dbReference>
<dbReference type="GO" id="GO:0003700">
    <property type="term" value="F:DNA-binding transcription factor activity"/>
    <property type="evidence" value="ECO:0007669"/>
    <property type="project" value="TreeGrafter"/>
</dbReference>
<feature type="domain" description="HTH tetR-type" evidence="6">
    <location>
        <begin position="34"/>
        <end position="94"/>
    </location>
</feature>
<dbReference type="Pfam" id="PF14246">
    <property type="entry name" value="TetR_C_7"/>
    <property type="match status" value="1"/>
</dbReference>
<dbReference type="Gene3D" id="1.10.357.10">
    <property type="entry name" value="Tetracycline Repressor, domain 2"/>
    <property type="match status" value="1"/>
</dbReference>
<dbReference type="InterPro" id="IPR039536">
    <property type="entry name" value="TetR_C_Proteobacteria"/>
</dbReference>
<dbReference type="InterPro" id="IPR001647">
    <property type="entry name" value="HTH_TetR"/>
</dbReference>
<dbReference type="PROSITE" id="PS01081">
    <property type="entry name" value="HTH_TETR_1"/>
    <property type="match status" value="1"/>
</dbReference>
<dbReference type="SUPFAM" id="SSF46689">
    <property type="entry name" value="Homeodomain-like"/>
    <property type="match status" value="1"/>
</dbReference>
<feature type="DNA-binding region" description="H-T-H motif" evidence="4">
    <location>
        <begin position="57"/>
        <end position="76"/>
    </location>
</feature>
<keyword evidence="2 4" id="KW-0238">DNA-binding</keyword>
<keyword evidence="3" id="KW-0804">Transcription</keyword>
<sequence>MTTSTLKMPRARKTRAATGPVEVRAGRPPKELAGEVDARILDAAREVFLERGFEGASIDEIAEAARSGKRTIYARFRDKRALFTEVVTRDILSRIAEFKADAPLGATVEERLTSVASTLLHWGLDADRIGLMRLAIAEAHRFPDLAATVNRRARALATEFGVHLLRDLTRSDELGKLPAFAPEHLPTTARLFLDIIAVPMLLRALYEVDLKALDPELDEHVARGVGFFVAGCRSGWADGPQQ</sequence>
<dbReference type="RefSeq" id="WP_176528851.1">
    <property type="nucleotide sequence ID" value="NZ_CP088022.1"/>
</dbReference>
<evidence type="ECO:0000313" key="7">
    <source>
        <dbReference type="EMBL" id="NVL04633.1"/>
    </source>
</evidence>
<dbReference type="EMBL" id="JABWSX010000001">
    <property type="protein sequence ID" value="NVL04633.1"/>
    <property type="molecule type" value="Genomic_DNA"/>
</dbReference>
<proteinExistence type="predicted"/>
<feature type="region of interest" description="Disordered" evidence="5">
    <location>
        <begin position="1"/>
        <end position="20"/>
    </location>
</feature>
<name>A0A974ADV7_9BRAD</name>
<dbReference type="InterPro" id="IPR023772">
    <property type="entry name" value="DNA-bd_HTH_TetR-type_CS"/>
</dbReference>
<dbReference type="AlphaFoldDB" id="A0A974ADV7"/>
<dbReference type="PROSITE" id="PS50977">
    <property type="entry name" value="HTH_TETR_2"/>
    <property type="match status" value="1"/>
</dbReference>
<dbReference type="FunFam" id="1.10.10.60:FF:000141">
    <property type="entry name" value="TetR family transcriptional regulator"/>
    <property type="match status" value="1"/>
</dbReference>
<comment type="caution">
    <text evidence="7">The sequence shown here is derived from an EMBL/GenBank/DDBJ whole genome shotgun (WGS) entry which is preliminary data.</text>
</comment>
<organism evidence="7">
    <name type="scientific">Bradyrhizobium quebecense</name>
    <dbReference type="NCBI Taxonomy" id="2748629"/>
    <lineage>
        <taxon>Bacteria</taxon>
        <taxon>Pseudomonadati</taxon>
        <taxon>Pseudomonadota</taxon>
        <taxon>Alphaproteobacteria</taxon>
        <taxon>Hyphomicrobiales</taxon>
        <taxon>Nitrobacteraceae</taxon>
        <taxon>Bradyrhizobium</taxon>
    </lineage>
</organism>
<dbReference type="InterPro" id="IPR050109">
    <property type="entry name" value="HTH-type_TetR-like_transc_reg"/>
</dbReference>
<gene>
    <name evidence="7" type="ORF">HU230_02510</name>
</gene>
<keyword evidence="1" id="KW-0805">Transcription regulation</keyword>
<evidence type="ECO:0000256" key="2">
    <source>
        <dbReference type="ARBA" id="ARBA00023125"/>
    </source>
</evidence>